<dbReference type="Gene3D" id="3.40.50.300">
    <property type="entry name" value="P-loop containing nucleotide triphosphate hydrolases"/>
    <property type="match status" value="1"/>
</dbReference>
<gene>
    <name evidence="1" type="ORF">TVAG_530490</name>
</gene>
<dbReference type="OrthoDB" id="10502524at2759"/>
<sequence>MDLNSSTPYEELAGVYNTYVDDMINEALSDNRNALSKEKLMKIPYSECYLNSITAAIGKQNKGKTLTILKQIIIIANTSPYSHVLIYINRSGSPSDDTFESLKHLIKIPIIYLSQEEAEDYLKNFVMYKELYNTIKKQGLEDKIIDKQRHELFETLSISNFDREFLHSLIFLDDAVKSKLITNEKSYFNQLLTQCRHIQCSFFMAVQYFKALSTNIKSNLSTLFIFSGFSRQQLNVMLYQVNLPMSINELYTQYQQLGEHGKIIVDLNKVPLNSITFYN</sequence>
<dbReference type="PANTHER" id="PTHR48123">
    <property type="entry name" value="ARL2_BIND_BART DOMAIN-CONTAINING PROTEIN"/>
    <property type="match status" value="1"/>
</dbReference>
<accession>A2HU29</accession>
<dbReference type="PANTHER" id="PTHR48123:SF1">
    <property type="entry name" value="AAA+ ATPASE DOMAIN-CONTAINING PROTEIN"/>
    <property type="match status" value="1"/>
</dbReference>
<dbReference type="Proteomes" id="UP000001542">
    <property type="component" value="Unassembled WGS sequence"/>
</dbReference>
<dbReference type="VEuPathDB" id="TrichDB:TVAGG3_0882290"/>
<dbReference type="EMBL" id="DS144411">
    <property type="protein sequence ID" value="EAX67088.1"/>
    <property type="molecule type" value="Genomic_DNA"/>
</dbReference>
<protein>
    <submittedName>
        <fullName evidence="1">Uncharacterized protein</fullName>
    </submittedName>
</protein>
<reference evidence="1" key="1">
    <citation type="submission" date="2006-10" db="EMBL/GenBank/DDBJ databases">
        <authorList>
            <person name="Amadeo P."/>
            <person name="Zhao Q."/>
            <person name="Wortman J."/>
            <person name="Fraser-Liggett C."/>
            <person name="Carlton J."/>
        </authorList>
    </citation>
    <scope>NUCLEOTIDE SEQUENCE</scope>
    <source>
        <strain evidence="1">G3</strain>
    </source>
</reference>
<proteinExistence type="predicted"/>
<dbReference type="InParanoid" id="A2HU29"/>
<reference evidence="1" key="2">
    <citation type="journal article" date="2007" name="Science">
        <title>Draft genome sequence of the sexually transmitted pathogen Trichomonas vaginalis.</title>
        <authorList>
            <person name="Carlton J.M."/>
            <person name="Hirt R.P."/>
            <person name="Silva J.C."/>
            <person name="Delcher A.L."/>
            <person name="Schatz M."/>
            <person name="Zhao Q."/>
            <person name="Wortman J.R."/>
            <person name="Bidwell S.L."/>
            <person name="Alsmark U.C.M."/>
            <person name="Besteiro S."/>
            <person name="Sicheritz-Ponten T."/>
            <person name="Noel C.J."/>
            <person name="Dacks J.B."/>
            <person name="Foster P.G."/>
            <person name="Simillion C."/>
            <person name="Van de Peer Y."/>
            <person name="Miranda-Saavedra D."/>
            <person name="Barton G.J."/>
            <person name="Westrop G.D."/>
            <person name="Mueller S."/>
            <person name="Dessi D."/>
            <person name="Fiori P.L."/>
            <person name="Ren Q."/>
            <person name="Paulsen I."/>
            <person name="Zhang H."/>
            <person name="Bastida-Corcuera F.D."/>
            <person name="Simoes-Barbosa A."/>
            <person name="Brown M.T."/>
            <person name="Hayes R.D."/>
            <person name="Mukherjee M."/>
            <person name="Okumura C.Y."/>
            <person name="Schneider R."/>
            <person name="Smith A.J."/>
            <person name="Vanacova S."/>
            <person name="Villalvazo M."/>
            <person name="Haas B.J."/>
            <person name="Pertea M."/>
            <person name="Feldblyum T.V."/>
            <person name="Utterback T.R."/>
            <person name="Shu C.L."/>
            <person name="Osoegawa K."/>
            <person name="de Jong P.J."/>
            <person name="Hrdy I."/>
            <person name="Horvathova L."/>
            <person name="Zubacova Z."/>
            <person name="Dolezal P."/>
            <person name="Malik S.B."/>
            <person name="Logsdon J.M. Jr."/>
            <person name="Henze K."/>
            <person name="Gupta A."/>
            <person name="Wang C.C."/>
            <person name="Dunne R.L."/>
            <person name="Upcroft J.A."/>
            <person name="Upcroft P."/>
            <person name="White O."/>
            <person name="Salzberg S.L."/>
            <person name="Tang P."/>
            <person name="Chiu C.-H."/>
            <person name="Lee Y.-S."/>
            <person name="Embley T.M."/>
            <person name="Coombs G.H."/>
            <person name="Mottram J.C."/>
            <person name="Tachezy J."/>
            <person name="Fraser-Liggett C.M."/>
            <person name="Johnson P.J."/>
        </authorList>
    </citation>
    <scope>NUCLEOTIDE SEQUENCE [LARGE SCALE GENOMIC DNA]</scope>
    <source>
        <strain evidence="1">G3</strain>
    </source>
</reference>
<dbReference type="AlphaFoldDB" id="A2HU29"/>
<name>A2HU29_TRIV3</name>
<keyword evidence="2" id="KW-1185">Reference proteome</keyword>
<evidence type="ECO:0000313" key="2">
    <source>
        <dbReference type="Proteomes" id="UP000001542"/>
    </source>
</evidence>
<organism evidence="1 2">
    <name type="scientific">Trichomonas vaginalis (strain ATCC PRA-98 / G3)</name>
    <dbReference type="NCBI Taxonomy" id="412133"/>
    <lineage>
        <taxon>Eukaryota</taxon>
        <taxon>Metamonada</taxon>
        <taxon>Parabasalia</taxon>
        <taxon>Trichomonadida</taxon>
        <taxon>Trichomonadidae</taxon>
        <taxon>Trichomonas</taxon>
    </lineage>
</organism>
<dbReference type="InterPro" id="IPR027417">
    <property type="entry name" value="P-loop_NTPase"/>
</dbReference>
<dbReference type="VEuPathDB" id="TrichDB:TVAG_530490"/>
<evidence type="ECO:0000313" key="1">
    <source>
        <dbReference type="EMBL" id="EAX67088.1"/>
    </source>
</evidence>